<proteinExistence type="predicted"/>
<accession>A0A8S3RIF3</accession>
<gene>
    <name evidence="3" type="ORF">MEDL_20530</name>
</gene>
<dbReference type="InterPro" id="IPR036691">
    <property type="entry name" value="Endo/exonu/phosph_ase_sf"/>
</dbReference>
<dbReference type="SUPFAM" id="SSF56219">
    <property type="entry name" value="DNase I-like"/>
    <property type="match status" value="1"/>
</dbReference>
<feature type="region of interest" description="Disordered" evidence="1">
    <location>
        <begin position="1"/>
        <end position="20"/>
    </location>
</feature>
<dbReference type="InterPro" id="IPR038765">
    <property type="entry name" value="Papain-like_cys_pep_sf"/>
</dbReference>
<evidence type="ECO:0000313" key="4">
    <source>
        <dbReference type="Proteomes" id="UP000683360"/>
    </source>
</evidence>
<feature type="region of interest" description="Disordered" evidence="1">
    <location>
        <begin position="1513"/>
        <end position="1532"/>
    </location>
</feature>
<comment type="caution">
    <text evidence="3">The sequence shown here is derived from an EMBL/GenBank/DDBJ whole genome shotgun (WGS) entry which is preliminary data.</text>
</comment>
<dbReference type="InterPro" id="IPR027417">
    <property type="entry name" value="P-loop_NTPase"/>
</dbReference>
<dbReference type="Pfam" id="PF20209">
    <property type="entry name" value="DUF6570"/>
    <property type="match status" value="1"/>
</dbReference>
<dbReference type="SUPFAM" id="SSF52540">
    <property type="entry name" value="P-loop containing nucleoside triphosphate hydrolases"/>
    <property type="match status" value="1"/>
</dbReference>
<sequence length="2424" mass="276245">MPRKGRKHYDSKRKEKRDKLREQRLKQASELNLICRNNQSVTSLNCPKQDQSVNSINCPIEQNQSVNSINCPIQQNQSVNSINCPIEQNQSVNSINCPIEQDQSVNSINCPIKQNQSVNSINCPIEQNQSVNSINCPIKPDQSVNSINCPMIPDQSINSINCPIKPDQSVNSINCPIKPDQSINSINCPIKPDQSVNSINCPIKPDQSVNSINCPIQSDQSVNSINCPIQPDQSVNSINCPIKPDQSVNSINCPIIPDQSVNSINCPIQSDQSVNSINCPNVTEFFKYTGLKKSKESIKLKQSIRSKKSINEMKSIKSFILNKSIKLRQSLKSTMRSNLFFESVKVNLDSEAMDLNMDSEAMDLNMDSEAMDLNMDSEAMDLNMDSEAMDLNMDSEAMDLNMDSESVEISLDFQATKSNTDSELLKSNVNCNGTCELEKSNLHDSIEADSDYRNTFSNIKMKQIHIQKNKRFKELVDKSMIVETDNTKLDCNGNFIIDIEQENNGLKLYSHKNKGTITENSIEVNHVSRSVDRDFVVQGSFHQGDIRFGINSGKQCVANCLSALAHSKFKSLMNWDQMYIDNVLIKGNQIYSNIHGDNVHLLVSDLPGMIEMSGKLLKISRKESITAVIDNYGTIDFSEFGNSLPLDQALQESLIDYDACFICAYDTTFLALKHNQDLLLFDSHARNKFGLQDSDGKSLLLKLNNLDHLYQYCCNMMAGSSQNQWFEVTGVSICIENCTESNELLESYNQASTSNTQISENPKKENKSNHEIIKTPEILTMDDHISPEILKSNICSEESIVIEKNKEVHIDEGITDNDSDVEILSTINNCYDFKPLNADSKRKLCIIAKIPTKTISKKITPNIHNMGPPSATKTITGDGNCLFRAISYAISNRQEFFGNVRKAIVDHLMTNTEIFRPFLQPRFITVEQHIQTLKMKERNVWGTELEILACADLLKTDIYTFYNGTWIKYSSSQIYSNNCVNDQAIYLQHKGDINHYEVVANVTKKSRSPNPFQYRQKYVEKFQVDRKSEVTSKKMKVDENQTTGLIYNLGNCNTESKGLSKAEKEKIKYWADDKFRARKTNTLKRKYWENEGIRSKKLCVGIKKYKENETYRENLIQAGIQKYHDDEEYRDALIESGIYKYQEDKVYKDALIQSEFKNIITILTQGTCKSKQTSIQKYKEDENHKEHVKQASIQKYKKDEKHKEHVKQESIQKYADDDAHRIKIKQQTSVRRESLQVENKQITEVQICKKEYYDNSIFDLVTTDKYQHKCTDDCKTNCAFEGTCRTSLWICYTCHRKMLKGKIPADSFSNSLLLENVPVELKQLNSIEQQLIAQNIPFMKIMALPKGGQKGVHGPVVCVPSDLKKDQNIWYKDVAINNEWINPIPELNDDQVVNDESESDDTELVMENEIQEEEMTKSSTTGNEREIESEPVSYIDDSLRGVQLDTCLQPADIGQEALDLCFDQVFNIAPAENNSPLSVLQEPGIEAKTFPVHFPSGKNTFDENRDEKLTIGRPPSNRTFISEPSDPDKDSEEEEEFAKEMLSNLWKVIKENEDKNLEVSDIFKKAGLTQESFEKCYCFITNRNTVVLKRQPNEIYTNQEISAQEAVFRVTGLRLRECSRKVEFIPVGENPCRMSIPLKDLEKQQSCKSAKRKRSNSDSENEDEDENSTWMNNVVDRYKGRPHIDIFIKICLARFCSEYSVILESQLPQKINKETTFKLDGSLGYIRKRTRTSPAVIKYPRFSSENSPEKYYQSILQLYLPYRYDEQLKPPLFQTYENFFTCGTVKFEGDNELSSVKEIVVKNMSDFVKDGHDLEEAEKQLNEKGPNEDAWCELCPEAEVNRRECIDEGKVTSVIEEDLSIPDLNNEKSSSSVGTNLLSVSLTKNEIIPRLRSLNVKQRRILYKVRDWCIQKSNGKTPEPLHLFITGGAGTDDPSNPSNQLWNGLFEIAELDEIMRQREDGLFAELLNRLRVKQKNESLTLFDKRTLTHCFGDGPDEALHIYSTNAEVDNFNKEMIMKLCTESKLIEAQDFQKDKTSGKLTLKRVHCTKSDVCLPISILLSEGARVMLIKNEDTADGLVNGVMGTVISIKDFLPNSLPSTIFIHFDNERVGRNAKVQKIISGKRCVGLKPSSEDIPFSNCVRKQFPLKLAWACTIHKVQGLTVEECVVDLNKCFTYGQAYVALSRVTSKSGLHIKSIDTEKIDKKIFCDPDIVKGVSEMTRFLLEIDDVAEEPTQSFQIMYHNIQGLQTHAEDLKHNPDFRRADYICLTETWTNQELICFEMMGYDGFHLPRSLAFEDDNSYYSSLKEMQHGGVCVFTSFHTETEICNLASNLECIVFKISSKNILVATVYRTQKYNLGKFLENLEILICKLVDLSEKIVVIGDFNQDILKGGCTVLNFMQSKGFKQLVIVQQQKEGLLLIMCM</sequence>
<dbReference type="PANTHER" id="PTHR47642">
    <property type="entry name" value="ATP-DEPENDENT DNA HELICASE"/>
    <property type="match status" value="1"/>
</dbReference>
<reference evidence="3" key="1">
    <citation type="submission" date="2021-03" db="EMBL/GenBank/DDBJ databases">
        <authorList>
            <person name="Bekaert M."/>
        </authorList>
    </citation>
    <scope>NUCLEOTIDE SEQUENCE</scope>
</reference>
<dbReference type="CDD" id="cd22755">
    <property type="entry name" value="OTU_CeDUB-like"/>
    <property type="match status" value="1"/>
</dbReference>
<feature type="domain" description="OTU" evidence="2">
    <location>
        <begin position="870"/>
        <end position="1002"/>
    </location>
</feature>
<keyword evidence="4" id="KW-1185">Reference proteome</keyword>
<dbReference type="InterPro" id="IPR046700">
    <property type="entry name" value="DUF6570"/>
</dbReference>
<dbReference type="Gene3D" id="2.30.30.940">
    <property type="match status" value="1"/>
</dbReference>
<dbReference type="InterPro" id="IPR051055">
    <property type="entry name" value="PIF1_helicase"/>
</dbReference>
<dbReference type="Gene3D" id="3.60.10.10">
    <property type="entry name" value="Endonuclease/exonuclease/phosphatase"/>
    <property type="match status" value="1"/>
</dbReference>
<dbReference type="Gene3D" id="3.90.70.80">
    <property type="match status" value="1"/>
</dbReference>
<dbReference type="InterPro" id="IPR003323">
    <property type="entry name" value="OTU_dom"/>
</dbReference>
<dbReference type="PANTHER" id="PTHR47642:SF5">
    <property type="entry name" value="ATP-DEPENDENT DNA HELICASE"/>
    <property type="match status" value="1"/>
</dbReference>
<dbReference type="EMBL" id="CAJPWZ010001044">
    <property type="protein sequence ID" value="CAG2206205.1"/>
    <property type="molecule type" value="Genomic_DNA"/>
</dbReference>
<dbReference type="SUPFAM" id="SSF54001">
    <property type="entry name" value="Cysteine proteinases"/>
    <property type="match status" value="2"/>
</dbReference>
<evidence type="ECO:0000259" key="2">
    <source>
        <dbReference type="PROSITE" id="PS50802"/>
    </source>
</evidence>
<evidence type="ECO:0000256" key="1">
    <source>
        <dbReference type="SAM" id="MobiDB-lite"/>
    </source>
</evidence>
<dbReference type="Gene3D" id="3.90.70.120">
    <property type="match status" value="1"/>
</dbReference>
<dbReference type="Pfam" id="PF02338">
    <property type="entry name" value="OTU"/>
    <property type="match status" value="1"/>
</dbReference>
<feature type="compositionally biased region" description="Basic residues" evidence="1">
    <location>
        <begin position="1"/>
        <end position="16"/>
    </location>
</feature>
<dbReference type="Proteomes" id="UP000683360">
    <property type="component" value="Unassembled WGS sequence"/>
</dbReference>
<evidence type="ECO:0000313" key="3">
    <source>
        <dbReference type="EMBL" id="CAG2206205.1"/>
    </source>
</evidence>
<dbReference type="CDD" id="cd18809">
    <property type="entry name" value="SF1_C_RecD"/>
    <property type="match status" value="1"/>
</dbReference>
<protein>
    <recommendedName>
        <fullName evidence="2">OTU domain-containing protein</fullName>
    </recommendedName>
</protein>
<dbReference type="PROSITE" id="PS50802">
    <property type="entry name" value="OTU"/>
    <property type="match status" value="1"/>
</dbReference>
<dbReference type="Gene3D" id="3.40.50.300">
    <property type="entry name" value="P-loop containing nucleotide triphosphate hydrolases"/>
    <property type="match status" value="2"/>
</dbReference>
<dbReference type="OrthoDB" id="6125979at2759"/>
<organism evidence="3 4">
    <name type="scientific">Mytilus edulis</name>
    <name type="common">Blue mussel</name>
    <dbReference type="NCBI Taxonomy" id="6550"/>
    <lineage>
        <taxon>Eukaryota</taxon>
        <taxon>Metazoa</taxon>
        <taxon>Spiralia</taxon>
        <taxon>Lophotrochozoa</taxon>
        <taxon>Mollusca</taxon>
        <taxon>Bivalvia</taxon>
        <taxon>Autobranchia</taxon>
        <taxon>Pteriomorphia</taxon>
        <taxon>Mytilida</taxon>
        <taxon>Mytiloidea</taxon>
        <taxon>Mytilidae</taxon>
        <taxon>Mytilinae</taxon>
        <taxon>Mytilus</taxon>
    </lineage>
</organism>
<name>A0A8S3RIF3_MYTED</name>
<feature type="region of interest" description="Disordered" evidence="1">
    <location>
        <begin position="1643"/>
        <end position="1667"/>
    </location>
</feature>